<proteinExistence type="inferred from homology"/>
<keyword evidence="3" id="KW-0560">Oxidoreductase</keyword>
<keyword evidence="2" id="KW-0521">NADP</keyword>
<feature type="domain" description="Aldehyde dehydrogenase" evidence="4">
    <location>
        <begin position="14"/>
        <end position="468"/>
    </location>
</feature>
<dbReference type="GO" id="GO:0004777">
    <property type="term" value="F:succinate-semialdehyde dehydrogenase (NAD+) activity"/>
    <property type="evidence" value="ECO:0007669"/>
    <property type="project" value="TreeGrafter"/>
</dbReference>
<evidence type="ECO:0000313" key="6">
    <source>
        <dbReference type="Proteomes" id="UP000004184"/>
    </source>
</evidence>
<dbReference type="InterPro" id="IPR015590">
    <property type="entry name" value="Aldehyde_DH_dom"/>
</dbReference>
<dbReference type="GO" id="GO:0004030">
    <property type="term" value="F:aldehyde dehydrogenase [NAD(P)+] activity"/>
    <property type="evidence" value="ECO:0007669"/>
    <property type="project" value="InterPro"/>
</dbReference>
<dbReference type="InterPro" id="IPR016161">
    <property type="entry name" value="Ald_DH/histidinol_DH"/>
</dbReference>
<dbReference type="PANTHER" id="PTHR43217:SF2">
    <property type="entry name" value="SUCCINATE-SEMIALDEHYDE DEHYDROGENASE [NADP(+)]"/>
    <property type="match status" value="1"/>
</dbReference>
<gene>
    <name evidence="5" type="ORF">SSQG_06882</name>
</gene>
<dbReference type="SUPFAM" id="SSF53720">
    <property type="entry name" value="ALDH-like"/>
    <property type="match status" value="1"/>
</dbReference>
<dbReference type="HOGENOM" id="CLU_005391_1_0_11"/>
<evidence type="ECO:0000259" key="4">
    <source>
        <dbReference type="Pfam" id="PF00171"/>
    </source>
</evidence>
<accession>D9X8W0</accession>
<evidence type="ECO:0000256" key="2">
    <source>
        <dbReference type="ARBA" id="ARBA00022857"/>
    </source>
</evidence>
<evidence type="ECO:0000256" key="3">
    <source>
        <dbReference type="ARBA" id="ARBA00023002"/>
    </source>
</evidence>
<dbReference type="FunFam" id="3.40.605.10:FF:000012">
    <property type="entry name" value="NAD-dependent succinate-semialdehyde dehydrogenase"/>
    <property type="match status" value="1"/>
</dbReference>
<dbReference type="AlphaFoldDB" id="D9X8W0"/>
<dbReference type="Gene3D" id="3.40.309.10">
    <property type="entry name" value="Aldehyde Dehydrogenase, Chain A, domain 2"/>
    <property type="match status" value="1"/>
</dbReference>
<comment type="similarity">
    <text evidence="1">Belongs to the aldehyde dehydrogenase family.</text>
</comment>
<dbReference type="FunFam" id="3.40.309.10:FF:000009">
    <property type="entry name" value="Aldehyde dehydrogenase A"/>
    <property type="match status" value="1"/>
</dbReference>
<dbReference type="InterPro" id="IPR044148">
    <property type="entry name" value="ALDH_GabD1-like"/>
</dbReference>
<dbReference type="CDD" id="cd07100">
    <property type="entry name" value="ALDH_SSADH1_GabD1"/>
    <property type="match status" value="1"/>
</dbReference>
<dbReference type="PANTHER" id="PTHR43217">
    <property type="entry name" value="SUCCINATE SEMIALDEHYDE DEHYDROGENASE [NAD(P)+] SAD"/>
    <property type="match status" value="1"/>
</dbReference>
<protein>
    <submittedName>
        <fullName evidence="5">Betaine aldehyde dehydrogenase</fullName>
    </submittedName>
</protein>
<dbReference type="EMBL" id="GG657757">
    <property type="protein sequence ID" value="EFL36364.1"/>
    <property type="molecule type" value="Genomic_DNA"/>
</dbReference>
<organism evidence="5 6">
    <name type="scientific">Streptomyces viridochromogenes (strain DSM 40736 / JCM 4977 / BCRC 1201 / Tue 494)</name>
    <dbReference type="NCBI Taxonomy" id="591159"/>
    <lineage>
        <taxon>Bacteria</taxon>
        <taxon>Bacillati</taxon>
        <taxon>Actinomycetota</taxon>
        <taxon>Actinomycetes</taxon>
        <taxon>Kitasatosporales</taxon>
        <taxon>Streptomycetaceae</taxon>
        <taxon>Streptomyces</taxon>
    </lineage>
</organism>
<dbReference type="InterPro" id="IPR016163">
    <property type="entry name" value="Ald_DH_C"/>
</dbReference>
<keyword evidence="6" id="KW-1185">Reference proteome</keyword>
<dbReference type="STRING" id="591159.SSQG_06882"/>
<dbReference type="Pfam" id="PF00171">
    <property type="entry name" value="Aldedh"/>
    <property type="match status" value="1"/>
</dbReference>
<evidence type="ECO:0000313" key="5">
    <source>
        <dbReference type="EMBL" id="EFL36364.1"/>
    </source>
</evidence>
<dbReference type="Proteomes" id="UP000004184">
    <property type="component" value="Unassembled WGS sequence"/>
</dbReference>
<dbReference type="InterPro" id="IPR047110">
    <property type="entry name" value="GABD/Sad-like"/>
</dbReference>
<dbReference type="InterPro" id="IPR016162">
    <property type="entry name" value="Ald_DH_N"/>
</dbReference>
<evidence type="ECO:0000256" key="1">
    <source>
        <dbReference type="ARBA" id="ARBA00009986"/>
    </source>
</evidence>
<dbReference type="Gene3D" id="3.40.605.10">
    <property type="entry name" value="Aldehyde Dehydrogenase, Chain A, domain 1"/>
    <property type="match status" value="1"/>
</dbReference>
<sequence length="482" mass="51625">MSRLQGGVMDAHVTAQGSPIATVNPYTGERVREFPALSAEDVGRAIDAAHSSFPNWRARSTADRGALVQRAGRLMRERKEELAHLLTLEVGKLIDSSRAEVDLASDILTYYGEHGPELLEERPLPVPEGMAVLVNEPLGVLLGVMPWNFPLYQVVRFAGPNLVLGNTILLKHASSCPQSALALEQLFTDAGVPSGVYTNLFVRGKDVGKIIDDSRVQGASLTGSERAGVSLGEIAGRNVKKSVLELGGSDPFVVLDDHNLERTVYAAFLGRMGNTGQCCVAAKRFIVLADVYDAFVTGLRDRMSEVQPGDPVDPATTLGPLSSEAAAELLMEQVRDAVDKGATVVLGGGRPDLPGAFVEPTLLTDVTPDMRAYREELFGPVATVYRVADEDEAVALANTSPYGLGGAVFAADPERARKVADRLEAGMVWINHPTASRPELPFGGIKRSGYGRELGDVGIVEFANRKLVRYVDADAPIEEVLG</sequence>
<name>D9X8W0_STRVT</name>
<reference evidence="6" key="1">
    <citation type="submission" date="2009-02" db="EMBL/GenBank/DDBJ databases">
        <title>Annotation of Streptomyces viridochromogenes strain DSM 40736.</title>
        <authorList>
            <consortium name="The Broad Institute Genome Sequencing Platform"/>
            <consortium name="Broad Institute Microbial Sequencing Center"/>
            <person name="Fischbach M."/>
            <person name="Godfrey P."/>
            <person name="Ward D."/>
            <person name="Young S."/>
            <person name="Zeng Q."/>
            <person name="Koehrsen M."/>
            <person name="Alvarado L."/>
            <person name="Berlin A.M."/>
            <person name="Bochicchio J."/>
            <person name="Borenstein D."/>
            <person name="Chapman S.B."/>
            <person name="Chen Z."/>
            <person name="Engels R."/>
            <person name="Freedman E."/>
            <person name="Gellesch M."/>
            <person name="Goldberg J."/>
            <person name="Griggs A."/>
            <person name="Gujja S."/>
            <person name="Heilman E.R."/>
            <person name="Heiman D.I."/>
            <person name="Hepburn T.A."/>
            <person name="Howarth C."/>
            <person name="Jen D."/>
            <person name="Larson L."/>
            <person name="Lewis B."/>
            <person name="Mehta T."/>
            <person name="Park D."/>
            <person name="Pearson M."/>
            <person name="Richards J."/>
            <person name="Roberts A."/>
            <person name="Saif S."/>
            <person name="Shea T.D."/>
            <person name="Shenoy N."/>
            <person name="Sisk P."/>
            <person name="Stolte C."/>
            <person name="Sykes S.N."/>
            <person name="Thomson T."/>
            <person name="Walk T."/>
            <person name="White J."/>
            <person name="Yandava C."/>
            <person name="Straight P."/>
            <person name="Clardy J."/>
            <person name="Hung D."/>
            <person name="Kolter R."/>
            <person name="Mekalanos J."/>
            <person name="Walker S."/>
            <person name="Walsh C.T."/>
            <person name="Wieland-Brown L.C."/>
            <person name="Haas B."/>
            <person name="Nusbaum C."/>
            <person name="Birren B."/>
        </authorList>
    </citation>
    <scope>NUCLEOTIDE SEQUENCE [LARGE SCALE GENOMIC DNA]</scope>
    <source>
        <strain evidence="6">DSM 40736 / JCM 4977 / BCRC 1201 / Tue 494</strain>
    </source>
</reference>
<dbReference type="eggNOG" id="COG1012">
    <property type="taxonomic scope" value="Bacteria"/>
</dbReference>